<keyword evidence="2" id="KW-1185">Reference proteome</keyword>
<sequence>MIDDRDALFDLLPAWVRQRDLIADGVLQQLLRIVGGQAVSIERDLHRMYDDSFIETCADWVVPYIADLLGASLAEGSAGGAGAQRRAIGHLLATRRQRGAMVAVAGLAQDVGDWPAEAREAYRLLAICQHLDHVHPDRPACVRIGAQSTLEAMEPWGGSLLGEVRTGAAGDRVLRADVRGLGLAVRRMRAFPITATTAYAIENREHCYSFSVLGNDTALVDPRGPAPITRLGFESDAGSAAAAAGVDPALYDEGKALVIWADGWPSRRPTPQARAAPIPASAIIPADLNGWAYRVPKRKVAVDPVLGRIMFPLKQGPARTASVRVSYHYAFAMALGGGEYPRPPLAMPAHVSRRRVHAREMDMPPEGDFAGIADAIADWRAARDAQAVPVEGDGDAALGMIAFPALVVELMESGLYAGALDIELKAGESIWLIAAPRTRPVLWLSDVEAGQQDALQVSGGNGSRFVMDGVMVAGRGLRFAPREDGDGETAGDLCEVVLRHCTLVPGWGLTHDCEPLRPNDPSIVIDGSRLRLRVEHSIVGTIDVSLGVTAGPPADICIADSIVDATSETRAAIGSADASVAYARLTIARSTVIGTVAVHAIDLAEDVLFGGVVTVARRQQGCVRYCYASVDSRLPRQHRCQPSSARAKVRDDAGADPAREAVRDRMLADVVVRISPHFVSTRYGTPDYVRLTGCTPPEITRGASDGGEMGAYHDLGEPQRMDQLQARLVNHCPADFDPVVLVAD</sequence>
<dbReference type="eggNOG" id="COG3292">
    <property type="taxonomic scope" value="Bacteria"/>
</dbReference>
<gene>
    <name evidence="1" type="ordered locus">Nham_0818</name>
</gene>
<proteinExistence type="predicted"/>
<accession>Q1QQ03</accession>
<dbReference type="Proteomes" id="UP000001953">
    <property type="component" value="Chromosome"/>
</dbReference>
<dbReference type="AlphaFoldDB" id="Q1QQ03"/>
<dbReference type="RefSeq" id="WP_011509395.1">
    <property type="nucleotide sequence ID" value="NC_007964.1"/>
</dbReference>
<dbReference type="EMBL" id="CP000319">
    <property type="protein sequence ID" value="ABE61694.1"/>
    <property type="molecule type" value="Genomic_DNA"/>
</dbReference>
<dbReference type="OrthoDB" id="626916at2"/>
<dbReference type="HOGENOM" id="CLU_377112_0_0_5"/>
<organism evidence="1 2">
    <name type="scientific">Nitrobacter hamburgensis (strain DSM 10229 / NCIMB 13809 / X14)</name>
    <dbReference type="NCBI Taxonomy" id="323097"/>
    <lineage>
        <taxon>Bacteria</taxon>
        <taxon>Pseudomonadati</taxon>
        <taxon>Pseudomonadota</taxon>
        <taxon>Alphaproteobacteria</taxon>
        <taxon>Hyphomicrobiales</taxon>
        <taxon>Nitrobacteraceae</taxon>
        <taxon>Nitrobacter</taxon>
    </lineage>
</organism>
<dbReference type="KEGG" id="nha:Nham_0818"/>
<dbReference type="STRING" id="323097.Nham_0818"/>
<evidence type="ECO:0000313" key="2">
    <source>
        <dbReference type="Proteomes" id="UP000001953"/>
    </source>
</evidence>
<evidence type="ECO:0000313" key="1">
    <source>
        <dbReference type="EMBL" id="ABE61694.1"/>
    </source>
</evidence>
<reference evidence="1 2" key="1">
    <citation type="submission" date="2006-03" db="EMBL/GenBank/DDBJ databases">
        <title>Complete sequence of chromosome of Nitrobacter hamburgensis X14.</title>
        <authorList>
            <consortium name="US DOE Joint Genome Institute"/>
            <person name="Copeland A."/>
            <person name="Lucas S."/>
            <person name="Lapidus A."/>
            <person name="Barry K."/>
            <person name="Detter J.C."/>
            <person name="Glavina del Rio T."/>
            <person name="Hammon N."/>
            <person name="Israni S."/>
            <person name="Dalin E."/>
            <person name="Tice H."/>
            <person name="Pitluck S."/>
            <person name="Chain P."/>
            <person name="Malfatti S."/>
            <person name="Shin M."/>
            <person name="Vergez L."/>
            <person name="Schmutz J."/>
            <person name="Larimer F."/>
            <person name="Land M."/>
            <person name="Hauser L."/>
            <person name="Kyrpides N."/>
            <person name="Ivanova N."/>
            <person name="Ward B."/>
            <person name="Arp D."/>
            <person name="Klotz M."/>
            <person name="Stein L."/>
            <person name="O'Mullan G."/>
            <person name="Starkenburg S."/>
            <person name="Sayavedra L."/>
            <person name="Poret-Peterson A.T."/>
            <person name="Gentry M.E."/>
            <person name="Bruce D."/>
            <person name="Richardson P."/>
        </authorList>
    </citation>
    <scope>NUCLEOTIDE SEQUENCE [LARGE SCALE GENOMIC DNA]</scope>
    <source>
        <strain evidence="2">DSM 10229 / NCIMB 13809 / X14</strain>
    </source>
</reference>
<protein>
    <submittedName>
        <fullName evidence="1">Uncharacterized protein</fullName>
    </submittedName>
</protein>
<name>Q1QQ03_NITHX</name>